<comment type="caution">
    <text evidence="2">The sequence shown here is derived from an EMBL/GenBank/DDBJ whole genome shotgun (WGS) entry which is preliminary data.</text>
</comment>
<feature type="region of interest" description="Disordered" evidence="1">
    <location>
        <begin position="84"/>
        <end position="107"/>
    </location>
</feature>
<gene>
    <name evidence="2" type="ORF">Dsi01nite_112110</name>
</gene>
<dbReference type="Proteomes" id="UP000660611">
    <property type="component" value="Unassembled WGS sequence"/>
</dbReference>
<accession>A0A919UIX4</accession>
<dbReference type="AlphaFoldDB" id="A0A919UIX4"/>
<keyword evidence="3" id="KW-1185">Reference proteome</keyword>
<evidence type="ECO:0000256" key="1">
    <source>
        <dbReference type="SAM" id="MobiDB-lite"/>
    </source>
</evidence>
<name>A0A919UIX4_9ACTN</name>
<reference evidence="2" key="1">
    <citation type="submission" date="2021-01" db="EMBL/GenBank/DDBJ databases">
        <title>Whole genome shotgun sequence of Dactylosporangium siamense NBRC 106093.</title>
        <authorList>
            <person name="Komaki H."/>
            <person name="Tamura T."/>
        </authorList>
    </citation>
    <scope>NUCLEOTIDE SEQUENCE</scope>
    <source>
        <strain evidence="2">NBRC 106093</strain>
    </source>
</reference>
<organism evidence="2 3">
    <name type="scientific">Dactylosporangium siamense</name>
    <dbReference type="NCBI Taxonomy" id="685454"/>
    <lineage>
        <taxon>Bacteria</taxon>
        <taxon>Bacillati</taxon>
        <taxon>Actinomycetota</taxon>
        <taxon>Actinomycetes</taxon>
        <taxon>Micromonosporales</taxon>
        <taxon>Micromonosporaceae</taxon>
        <taxon>Dactylosporangium</taxon>
    </lineage>
</organism>
<dbReference type="EMBL" id="BONQ01000215">
    <property type="protein sequence ID" value="GIG53170.1"/>
    <property type="molecule type" value="Genomic_DNA"/>
</dbReference>
<sequence>MFDYAARVAIEIIHHWWNSVWGRLSRRDIYVRTDGATFEVEVRLGGQEGRQWRAPYPDLPAAVAEAQQHLTPGHRWVDIARAHQRAADGRSSTGGVPAVGSGGIPAP</sequence>
<proteinExistence type="predicted"/>
<protein>
    <submittedName>
        <fullName evidence="2">Uncharacterized protein</fullName>
    </submittedName>
</protein>
<evidence type="ECO:0000313" key="2">
    <source>
        <dbReference type="EMBL" id="GIG53170.1"/>
    </source>
</evidence>
<evidence type="ECO:0000313" key="3">
    <source>
        <dbReference type="Proteomes" id="UP000660611"/>
    </source>
</evidence>